<evidence type="ECO:0000313" key="4">
    <source>
        <dbReference type="Proteomes" id="UP000264882"/>
    </source>
</evidence>
<dbReference type="Gene3D" id="3.40.50.150">
    <property type="entry name" value="Vaccinia Virus protein VP39"/>
    <property type="match status" value="1"/>
</dbReference>
<reference evidence="2 4" key="1">
    <citation type="submission" date="2014-06" db="EMBL/GenBank/DDBJ databases">
        <title>The Whole Genome Sequence of Mycoplasma hyosynoviae strain ATCC 27095.</title>
        <authorList>
            <person name="Calcutt M.J."/>
            <person name="Foecking M.F."/>
        </authorList>
    </citation>
    <scope>NUCLEOTIDE SEQUENCE [LARGE SCALE GENOMIC DNA]</scope>
    <source>
        <strain evidence="2 4">M60</strain>
    </source>
</reference>
<feature type="domain" description="DNA methylase adenine-specific" evidence="1">
    <location>
        <begin position="2"/>
        <end position="52"/>
    </location>
</feature>
<dbReference type="Proteomes" id="UP000264882">
    <property type="component" value="Chromosome"/>
</dbReference>
<gene>
    <name evidence="2" type="ORF">MHSN_00100</name>
    <name evidence="3" type="ORF">NMG93_00095</name>
</gene>
<dbReference type="Proteomes" id="UP001059349">
    <property type="component" value="Chromosome"/>
</dbReference>
<name>A0A4P1QFS7_9BACT</name>
<dbReference type="EMBL" id="CP008748">
    <property type="protein sequence ID" value="ASI53633.1"/>
    <property type="molecule type" value="Genomic_DNA"/>
</dbReference>
<keyword evidence="3" id="KW-0489">Methyltransferase</keyword>
<protein>
    <submittedName>
        <fullName evidence="3">SAM-dependent methyltransferase</fullName>
    </submittedName>
</protein>
<dbReference type="Pfam" id="PF02384">
    <property type="entry name" value="N6_Mtase"/>
    <property type="match status" value="1"/>
</dbReference>
<dbReference type="GO" id="GO:0003677">
    <property type="term" value="F:DNA binding"/>
    <property type="evidence" value="ECO:0007669"/>
    <property type="project" value="InterPro"/>
</dbReference>
<accession>A0A4P1QFS7</accession>
<dbReference type="GO" id="GO:0008170">
    <property type="term" value="F:N-methyltransferase activity"/>
    <property type="evidence" value="ECO:0007669"/>
    <property type="project" value="InterPro"/>
</dbReference>
<keyword evidence="3" id="KW-0808">Transferase</keyword>
<evidence type="ECO:0000259" key="1">
    <source>
        <dbReference type="Pfam" id="PF02384"/>
    </source>
</evidence>
<dbReference type="SUPFAM" id="SSF53335">
    <property type="entry name" value="S-adenosyl-L-methionine-dependent methyltransferases"/>
    <property type="match status" value="1"/>
</dbReference>
<proteinExistence type="predicted"/>
<sequence>MEAKKLLGQVFTPQFIVEKMINLISIKNPNLILEPSSGTGNFYFELIKKYDKKMLKQLKLIKK</sequence>
<dbReference type="GO" id="GO:0032259">
    <property type="term" value="P:methylation"/>
    <property type="evidence" value="ECO:0007669"/>
    <property type="project" value="UniProtKB-KW"/>
</dbReference>
<keyword evidence="4" id="KW-1185">Reference proteome</keyword>
<organism evidence="2 4">
    <name type="scientific">Metamycoplasma hyosynoviae</name>
    <dbReference type="NCBI Taxonomy" id="29559"/>
    <lineage>
        <taxon>Bacteria</taxon>
        <taxon>Bacillati</taxon>
        <taxon>Mycoplasmatota</taxon>
        <taxon>Mycoplasmoidales</taxon>
        <taxon>Metamycoplasmataceae</taxon>
        <taxon>Metamycoplasma</taxon>
    </lineage>
</organism>
<evidence type="ECO:0000313" key="2">
    <source>
        <dbReference type="EMBL" id="ASI53633.1"/>
    </source>
</evidence>
<dbReference type="REBASE" id="645694">
    <property type="entry name" value="M.MhyB1ORF95P"/>
</dbReference>
<dbReference type="PRINTS" id="PR00507">
    <property type="entry name" value="N12N6MTFRASE"/>
</dbReference>
<dbReference type="KEGG" id="mhyv:MHSN_00100"/>
<reference evidence="3" key="2">
    <citation type="submission" date="2022-07" db="EMBL/GenBank/DDBJ databases">
        <title>Complete genome of Mycoplasma hyosynoviae B1.</title>
        <authorList>
            <person name="Spergser J."/>
        </authorList>
    </citation>
    <scope>NUCLEOTIDE SEQUENCE</scope>
    <source>
        <strain evidence="3">B1</strain>
    </source>
</reference>
<dbReference type="AlphaFoldDB" id="A0A4P1QFS7"/>
<dbReference type="RefSeq" id="WP_119863624.1">
    <property type="nucleotide sequence ID" value="NZ_CP008748.1"/>
</dbReference>
<dbReference type="InterPro" id="IPR029063">
    <property type="entry name" value="SAM-dependent_MTases_sf"/>
</dbReference>
<evidence type="ECO:0000313" key="3">
    <source>
        <dbReference type="EMBL" id="UTO25955.1"/>
    </source>
</evidence>
<dbReference type="GeneID" id="75104866"/>
<dbReference type="InterPro" id="IPR003356">
    <property type="entry name" value="DNA_methylase_A-5"/>
</dbReference>
<dbReference type="EMBL" id="CP101127">
    <property type="protein sequence ID" value="UTO25955.1"/>
    <property type="molecule type" value="Genomic_DNA"/>
</dbReference>